<dbReference type="SUPFAM" id="SSF47413">
    <property type="entry name" value="lambda repressor-like DNA-binding domains"/>
    <property type="match status" value="1"/>
</dbReference>
<evidence type="ECO:0000256" key="1">
    <source>
        <dbReference type="ARBA" id="ARBA00023125"/>
    </source>
</evidence>
<dbReference type="EMBL" id="DVFK01000009">
    <property type="protein sequence ID" value="HIQ66982.1"/>
    <property type="molecule type" value="Genomic_DNA"/>
</dbReference>
<evidence type="ECO:0000313" key="3">
    <source>
        <dbReference type="EMBL" id="HIQ66982.1"/>
    </source>
</evidence>
<dbReference type="Pfam" id="PF01381">
    <property type="entry name" value="HTH_3"/>
    <property type="match status" value="1"/>
</dbReference>
<comment type="caution">
    <text evidence="3">The sequence shown here is derived from an EMBL/GenBank/DDBJ whole genome shotgun (WGS) entry which is preliminary data.</text>
</comment>
<dbReference type="Proteomes" id="UP000886796">
    <property type="component" value="Unassembled WGS sequence"/>
</dbReference>
<dbReference type="AlphaFoldDB" id="A0A9D1CL93"/>
<proteinExistence type="predicted"/>
<dbReference type="InterPro" id="IPR011990">
    <property type="entry name" value="TPR-like_helical_dom_sf"/>
</dbReference>
<dbReference type="PANTHER" id="PTHR46558">
    <property type="entry name" value="TRACRIPTIONAL REGULATORY PROTEIN-RELATED-RELATED"/>
    <property type="match status" value="1"/>
</dbReference>
<dbReference type="GO" id="GO:0003677">
    <property type="term" value="F:DNA binding"/>
    <property type="evidence" value="ECO:0007669"/>
    <property type="project" value="UniProtKB-KW"/>
</dbReference>
<reference evidence="3" key="1">
    <citation type="submission" date="2020-10" db="EMBL/GenBank/DDBJ databases">
        <authorList>
            <person name="Gilroy R."/>
        </authorList>
    </citation>
    <scope>NUCLEOTIDE SEQUENCE</scope>
    <source>
        <strain evidence="3">13361</strain>
    </source>
</reference>
<dbReference type="PROSITE" id="PS50943">
    <property type="entry name" value="HTH_CROC1"/>
    <property type="match status" value="1"/>
</dbReference>
<evidence type="ECO:0000313" key="4">
    <source>
        <dbReference type="Proteomes" id="UP000886796"/>
    </source>
</evidence>
<evidence type="ECO:0000259" key="2">
    <source>
        <dbReference type="PROSITE" id="PS50943"/>
    </source>
</evidence>
<dbReference type="CDD" id="cd00093">
    <property type="entry name" value="HTH_XRE"/>
    <property type="match status" value="1"/>
</dbReference>
<dbReference type="InterPro" id="IPR010982">
    <property type="entry name" value="Lambda_DNA-bd_dom_sf"/>
</dbReference>
<accession>A0A9D1CL93</accession>
<dbReference type="SUPFAM" id="SSF48452">
    <property type="entry name" value="TPR-like"/>
    <property type="match status" value="1"/>
</dbReference>
<feature type="domain" description="HTH cro/C1-type" evidence="2">
    <location>
        <begin position="9"/>
        <end position="63"/>
    </location>
</feature>
<dbReference type="InterPro" id="IPR001387">
    <property type="entry name" value="Cro/C1-type_HTH"/>
</dbReference>
<gene>
    <name evidence="3" type="ORF">IAB74_00525</name>
</gene>
<reference evidence="3" key="2">
    <citation type="journal article" date="2021" name="PeerJ">
        <title>Extensive microbial diversity within the chicken gut microbiome revealed by metagenomics and culture.</title>
        <authorList>
            <person name="Gilroy R."/>
            <person name="Ravi A."/>
            <person name="Getino M."/>
            <person name="Pursley I."/>
            <person name="Horton D.L."/>
            <person name="Alikhan N.F."/>
            <person name="Baker D."/>
            <person name="Gharbi K."/>
            <person name="Hall N."/>
            <person name="Watson M."/>
            <person name="Adriaenssens E.M."/>
            <person name="Foster-Nyarko E."/>
            <person name="Jarju S."/>
            <person name="Secka A."/>
            <person name="Antonio M."/>
            <person name="Oren A."/>
            <person name="Chaudhuri R.R."/>
            <person name="La Ragione R."/>
            <person name="Hildebrand F."/>
            <person name="Pallen M.J."/>
        </authorList>
    </citation>
    <scope>NUCLEOTIDE SEQUENCE</scope>
    <source>
        <strain evidence="3">13361</strain>
    </source>
</reference>
<dbReference type="PANTHER" id="PTHR46558:SF11">
    <property type="entry name" value="HTH-TYPE TRANSCRIPTIONAL REGULATOR XRE"/>
    <property type="match status" value="1"/>
</dbReference>
<dbReference type="Gene3D" id="1.10.260.40">
    <property type="entry name" value="lambda repressor-like DNA-binding domains"/>
    <property type="match status" value="1"/>
</dbReference>
<organism evidence="3 4">
    <name type="scientific">Candidatus Faecousia excrementigallinarum</name>
    <dbReference type="NCBI Taxonomy" id="2840806"/>
    <lineage>
        <taxon>Bacteria</taxon>
        <taxon>Bacillati</taxon>
        <taxon>Bacillota</taxon>
        <taxon>Clostridia</taxon>
        <taxon>Eubacteriales</taxon>
        <taxon>Oscillospiraceae</taxon>
        <taxon>Faecousia</taxon>
    </lineage>
</organism>
<sequence length="368" mass="41082">MELTLSQNISKLRKEHHLTQEQLAEALGVTFASVSKWERGAATPELNLIAKMADFFGVSLDALVGFALQNGSIQEAEAELHALQKAKKYREGLEKAEKALLRYPNNFRIVYRAGQLYALSGMEQKTEAHLYRGIGLLEQAVTLLSQNEDPKISEASLWSEIAQSYLVLGKKKTGLEILKKYNIGGIHNALIALNYAVEENGFPVEAAEPYLAEAFGEIITTAFRTMLAYSNYYLRKKDYAHSREALLWLLQLLESVKENREAVAYIDKLAAVCYGVCALLSHYLGEENRVEPFLRQAYALAKAFDEAPTYLAVNLKFSAGHTHEAAMYDDLGDSSLEVVENQLAQDPEAPTVLAAWKKIAEEERREGS</sequence>
<name>A0A9D1CL93_9FIRM</name>
<keyword evidence="1" id="KW-0238">DNA-binding</keyword>
<protein>
    <submittedName>
        <fullName evidence="3">Helix-turn-helix transcriptional regulator</fullName>
    </submittedName>
</protein>
<dbReference type="SMART" id="SM00530">
    <property type="entry name" value="HTH_XRE"/>
    <property type="match status" value="1"/>
</dbReference>